<reference evidence="1 2" key="1">
    <citation type="journal article" date="2016" name="Sci. Rep.">
        <title>The genome sequence of the outbreeding globe artichoke constructed de novo incorporating a phase-aware low-pass sequencing strategy of F1 progeny.</title>
        <authorList>
            <person name="Scaglione D."/>
            <person name="Reyes-Chin-Wo S."/>
            <person name="Acquadro A."/>
            <person name="Froenicke L."/>
            <person name="Portis E."/>
            <person name="Beitel C."/>
            <person name="Tirone M."/>
            <person name="Mauro R."/>
            <person name="Lo Monaco A."/>
            <person name="Mauromicale G."/>
            <person name="Faccioli P."/>
            <person name="Cattivelli L."/>
            <person name="Rieseberg L."/>
            <person name="Michelmore R."/>
            <person name="Lanteri S."/>
        </authorList>
    </citation>
    <scope>NUCLEOTIDE SEQUENCE [LARGE SCALE GENOMIC DNA]</scope>
    <source>
        <strain evidence="1">2C</strain>
    </source>
</reference>
<dbReference type="Gramene" id="KVH88340">
    <property type="protein sequence ID" value="KVH88340"/>
    <property type="gene ID" value="Ccrd_024053"/>
</dbReference>
<name>A0A103XCS5_CYNCS</name>
<keyword evidence="2" id="KW-1185">Reference proteome</keyword>
<comment type="caution">
    <text evidence="1">The sequence shown here is derived from an EMBL/GenBank/DDBJ whole genome shotgun (WGS) entry which is preliminary data.</text>
</comment>
<evidence type="ECO:0000313" key="2">
    <source>
        <dbReference type="Proteomes" id="UP000243975"/>
    </source>
</evidence>
<protein>
    <submittedName>
        <fullName evidence="1">Uncharacterized protein</fullName>
    </submittedName>
</protein>
<dbReference type="AlphaFoldDB" id="A0A103XCS5"/>
<organism evidence="1 2">
    <name type="scientific">Cynara cardunculus var. scolymus</name>
    <name type="common">Globe artichoke</name>
    <name type="synonym">Cynara scolymus</name>
    <dbReference type="NCBI Taxonomy" id="59895"/>
    <lineage>
        <taxon>Eukaryota</taxon>
        <taxon>Viridiplantae</taxon>
        <taxon>Streptophyta</taxon>
        <taxon>Embryophyta</taxon>
        <taxon>Tracheophyta</taxon>
        <taxon>Spermatophyta</taxon>
        <taxon>Magnoliopsida</taxon>
        <taxon>eudicotyledons</taxon>
        <taxon>Gunneridae</taxon>
        <taxon>Pentapetalae</taxon>
        <taxon>asterids</taxon>
        <taxon>campanulids</taxon>
        <taxon>Asterales</taxon>
        <taxon>Asteraceae</taxon>
        <taxon>Carduoideae</taxon>
        <taxon>Cardueae</taxon>
        <taxon>Carduinae</taxon>
        <taxon>Cynara</taxon>
    </lineage>
</organism>
<dbReference type="Proteomes" id="UP000243975">
    <property type="component" value="Unassembled WGS sequence"/>
</dbReference>
<gene>
    <name evidence="1" type="ORF">Ccrd_024053</name>
</gene>
<accession>A0A103XCS5</accession>
<evidence type="ECO:0000313" key="1">
    <source>
        <dbReference type="EMBL" id="KVH88340.1"/>
    </source>
</evidence>
<proteinExistence type="predicted"/>
<sequence>MNSHSRVERIPPSLQKPRFFILICNPFYSFLPPI</sequence>
<dbReference type="EMBL" id="LEKV01005442">
    <property type="protein sequence ID" value="KVH88340.1"/>
    <property type="molecule type" value="Genomic_DNA"/>
</dbReference>